<proteinExistence type="inferred from homology"/>
<evidence type="ECO:0000313" key="19">
    <source>
        <dbReference type="Proteomes" id="UP000077066"/>
    </source>
</evidence>
<evidence type="ECO:0000256" key="13">
    <source>
        <dbReference type="ARBA" id="ARBA00023211"/>
    </source>
</evidence>
<feature type="domain" description="RNase H type-2" evidence="17">
    <location>
        <begin position="1"/>
        <end position="209"/>
    </location>
</feature>
<feature type="binding site" evidence="14 15">
    <location>
        <position position="7"/>
    </location>
    <ligand>
        <name>a divalent metal cation</name>
        <dbReference type="ChEBI" id="CHEBI:60240"/>
    </ligand>
</feature>
<dbReference type="SUPFAM" id="SSF53098">
    <property type="entry name" value="Ribonuclease H-like"/>
    <property type="match status" value="1"/>
</dbReference>
<evidence type="ECO:0000256" key="14">
    <source>
        <dbReference type="HAMAP-Rule" id="MF_00052"/>
    </source>
</evidence>
<dbReference type="NCBIfam" id="TIGR00729">
    <property type="entry name" value="ribonuclease HII"/>
    <property type="match status" value="1"/>
</dbReference>
<dbReference type="InterPro" id="IPR024567">
    <property type="entry name" value="RNase_HII/HIII_dom"/>
</dbReference>
<comment type="similarity">
    <text evidence="5 14 16">Belongs to the RNase HII family.</text>
</comment>
<dbReference type="PANTHER" id="PTHR10954:SF23">
    <property type="entry name" value="RIBONUCLEASE"/>
    <property type="match status" value="1"/>
</dbReference>
<dbReference type="PANTHER" id="PTHR10954">
    <property type="entry name" value="RIBONUCLEASE H2 SUBUNIT A"/>
    <property type="match status" value="1"/>
</dbReference>
<sequence length="209" mass="23601">MNVLGIDEAGRGPVIGPLIVAGVIVPEDKNNVLERMGVKDSKRLTATRRKVLSRKLKNMFEWETIEITAADIDNLRANGVNLNDIEKIAMNKVIENLLEKTTYEKIIIDSLDVKPERLEEEVKAIVKDIEVKAEHKADDKYIPVAAASIIAKAERDAIIEELKKEYRKIGDIGSGYPSDPKTKKFLSNYSFNEMPIIVRKSWQTVKNLK</sequence>
<evidence type="ECO:0000256" key="12">
    <source>
        <dbReference type="ARBA" id="ARBA00022801"/>
    </source>
</evidence>
<name>A0A166FBG2_9EURY</name>
<dbReference type="GO" id="GO:0003723">
    <property type="term" value="F:RNA binding"/>
    <property type="evidence" value="ECO:0007669"/>
    <property type="project" value="UniProtKB-UniRule"/>
</dbReference>
<comment type="caution">
    <text evidence="18">The sequence shown here is derived from an EMBL/GenBank/DDBJ whole genome shotgun (WGS) entry which is preliminary data.</text>
</comment>
<keyword evidence="19" id="KW-1185">Reference proteome</keyword>
<comment type="catalytic activity">
    <reaction evidence="1 14 15 16">
        <text>Endonucleolytic cleavage to 5'-phosphomonoester.</text>
        <dbReference type="EC" id="3.1.26.4"/>
    </reaction>
</comment>
<dbReference type="RefSeq" id="WP_066970436.1">
    <property type="nucleotide sequence ID" value="NZ_LWMT01000014.1"/>
</dbReference>
<evidence type="ECO:0000256" key="10">
    <source>
        <dbReference type="ARBA" id="ARBA00022723"/>
    </source>
</evidence>
<dbReference type="GO" id="GO:0030145">
    <property type="term" value="F:manganese ion binding"/>
    <property type="evidence" value="ECO:0007669"/>
    <property type="project" value="UniProtKB-UniRule"/>
</dbReference>
<evidence type="ECO:0000256" key="4">
    <source>
        <dbReference type="ARBA" id="ARBA00004496"/>
    </source>
</evidence>
<organism evidence="18 19">
    <name type="scientific">Methanobrevibacter filiformis</name>
    <dbReference type="NCBI Taxonomy" id="55758"/>
    <lineage>
        <taxon>Archaea</taxon>
        <taxon>Methanobacteriati</taxon>
        <taxon>Methanobacteriota</taxon>
        <taxon>Methanomada group</taxon>
        <taxon>Methanobacteria</taxon>
        <taxon>Methanobacteriales</taxon>
        <taxon>Methanobacteriaceae</taxon>
        <taxon>Methanobrevibacter</taxon>
    </lineage>
</organism>
<evidence type="ECO:0000256" key="8">
    <source>
        <dbReference type="ARBA" id="ARBA00022490"/>
    </source>
</evidence>
<dbReference type="FunFam" id="1.10.10.460:FF:000001">
    <property type="entry name" value="Ribonuclease"/>
    <property type="match status" value="1"/>
</dbReference>
<dbReference type="InterPro" id="IPR012337">
    <property type="entry name" value="RNaseH-like_sf"/>
</dbReference>
<dbReference type="InterPro" id="IPR001352">
    <property type="entry name" value="RNase_HII/HIII"/>
</dbReference>
<comment type="subcellular location">
    <subcellularLocation>
        <location evidence="4 14">Cytoplasm</location>
    </subcellularLocation>
</comment>
<dbReference type="HAMAP" id="MF_00052_A">
    <property type="entry name" value="RNase_HII_A"/>
    <property type="match status" value="1"/>
</dbReference>
<evidence type="ECO:0000256" key="16">
    <source>
        <dbReference type="RuleBase" id="RU003515"/>
    </source>
</evidence>
<evidence type="ECO:0000256" key="3">
    <source>
        <dbReference type="ARBA" id="ARBA00004065"/>
    </source>
</evidence>
<evidence type="ECO:0000313" key="18">
    <source>
        <dbReference type="EMBL" id="KZX17500.1"/>
    </source>
</evidence>
<dbReference type="GO" id="GO:0005737">
    <property type="term" value="C:cytoplasm"/>
    <property type="evidence" value="ECO:0007669"/>
    <property type="project" value="UniProtKB-SubCell"/>
</dbReference>
<dbReference type="AlphaFoldDB" id="A0A166FBG2"/>
<accession>A0A166FBG2</accession>
<dbReference type="InterPro" id="IPR023160">
    <property type="entry name" value="RNase_HII_hlx-loop-hlx_cap_dom"/>
</dbReference>
<dbReference type="GO" id="GO:0032299">
    <property type="term" value="C:ribonuclease H2 complex"/>
    <property type="evidence" value="ECO:0007669"/>
    <property type="project" value="TreeGrafter"/>
</dbReference>
<protein>
    <recommendedName>
        <fullName evidence="7 14">Ribonuclease HII</fullName>
        <shortName evidence="14">RNase HII</shortName>
        <ecNumber evidence="6 14">3.1.26.4</ecNumber>
    </recommendedName>
</protein>
<dbReference type="EMBL" id="LWMT01000014">
    <property type="protein sequence ID" value="KZX17500.1"/>
    <property type="molecule type" value="Genomic_DNA"/>
</dbReference>
<evidence type="ECO:0000256" key="6">
    <source>
        <dbReference type="ARBA" id="ARBA00012180"/>
    </source>
</evidence>
<gene>
    <name evidence="18" type="primary">rnhC</name>
    <name evidence="14" type="synonym">rnhB</name>
    <name evidence="18" type="ORF">MBFIL_01110</name>
</gene>
<dbReference type="EC" id="3.1.26.4" evidence="6 14"/>
<dbReference type="STRING" id="55758.MBFIL_01110"/>
<dbReference type="InterPro" id="IPR004649">
    <property type="entry name" value="RNase_H2_suA"/>
</dbReference>
<dbReference type="InterPro" id="IPR020787">
    <property type="entry name" value="RNase_HII_arc"/>
</dbReference>
<dbReference type="Pfam" id="PF01351">
    <property type="entry name" value="RNase_HII"/>
    <property type="match status" value="1"/>
</dbReference>
<dbReference type="InterPro" id="IPR036397">
    <property type="entry name" value="RNaseH_sf"/>
</dbReference>
<comment type="cofactor">
    <cofactor evidence="14 15">
        <name>Mn(2+)</name>
        <dbReference type="ChEBI" id="CHEBI:29035"/>
    </cofactor>
    <cofactor evidence="14 15">
        <name>Mg(2+)</name>
        <dbReference type="ChEBI" id="CHEBI:18420"/>
    </cofactor>
    <text evidence="14 15">Manganese or magnesium. Binds 1 divalent metal ion per monomer in the absence of substrate. May bind a second metal ion after substrate binding.</text>
</comment>
<dbReference type="Gene3D" id="1.10.10.460">
    <property type="entry name" value="Ribonuclease hii. Domain 2"/>
    <property type="match status" value="1"/>
</dbReference>
<evidence type="ECO:0000256" key="7">
    <source>
        <dbReference type="ARBA" id="ARBA00019179"/>
    </source>
</evidence>
<evidence type="ECO:0000256" key="5">
    <source>
        <dbReference type="ARBA" id="ARBA00007383"/>
    </source>
</evidence>
<keyword evidence="13 14" id="KW-0464">Manganese</keyword>
<evidence type="ECO:0000256" key="11">
    <source>
        <dbReference type="ARBA" id="ARBA00022759"/>
    </source>
</evidence>
<dbReference type="Proteomes" id="UP000077066">
    <property type="component" value="Unassembled WGS sequence"/>
</dbReference>
<dbReference type="GO" id="GO:0004523">
    <property type="term" value="F:RNA-DNA hybrid ribonuclease activity"/>
    <property type="evidence" value="ECO:0007669"/>
    <property type="project" value="UniProtKB-UniRule"/>
</dbReference>
<dbReference type="Gene3D" id="3.30.420.10">
    <property type="entry name" value="Ribonuclease H-like superfamily/Ribonuclease H"/>
    <property type="match status" value="1"/>
</dbReference>
<dbReference type="GO" id="GO:0006298">
    <property type="term" value="P:mismatch repair"/>
    <property type="evidence" value="ECO:0007669"/>
    <property type="project" value="TreeGrafter"/>
</dbReference>
<comment type="cofactor">
    <cofactor evidence="2">
        <name>Mg(2+)</name>
        <dbReference type="ChEBI" id="CHEBI:18420"/>
    </cofactor>
</comment>
<evidence type="ECO:0000256" key="1">
    <source>
        <dbReference type="ARBA" id="ARBA00000077"/>
    </source>
</evidence>
<keyword evidence="9 14" id="KW-0540">Nuclease</keyword>
<dbReference type="PROSITE" id="PS51975">
    <property type="entry name" value="RNASE_H_2"/>
    <property type="match status" value="1"/>
</dbReference>
<dbReference type="GO" id="GO:0043137">
    <property type="term" value="P:DNA replication, removal of RNA primer"/>
    <property type="evidence" value="ECO:0007669"/>
    <property type="project" value="TreeGrafter"/>
</dbReference>
<comment type="function">
    <text evidence="3 14 16">Endonuclease that specifically degrades the RNA of RNA-DNA hybrids.</text>
</comment>
<dbReference type="CDD" id="cd07180">
    <property type="entry name" value="RNase_HII_archaea_like"/>
    <property type="match status" value="1"/>
</dbReference>
<evidence type="ECO:0000256" key="15">
    <source>
        <dbReference type="PROSITE-ProRule" id="PRU01319"/>
    </source>
</evidence>
<feature type="binding site" evidence="14 15">
    <location>
        <position position="8"/>
    </location>
    <ligand>
        <name>a divalent metal cation</name>
        <dbReference type="ChEBI" id="CHEBI:60240"/>
    </ligand>
</feature>
<feature type="binding site" evidence="14 15">
    <location>
        <position position="109"/>
    </location>
    <ligand>
        <name>a divalent metal cation</name>
        <dbReference type="ChEBI" id="CHEBI:60240"/>
    </ligand>
</feature>
<dbReference type="OrthoDB" id="33866at2157"/>
<keyword evidence="10 14" id="KW-0479">Metal-binding</keyword>
<keyword evidence="11 14" id="KW-0255">Endonuclease</keyword>
<evidence type="ECO:0000256" key="2">
    <source>
        <dbReference type="ARBA" id="ARBA00001946"/>
    </source>
</evidence>
<evidence type="ECO:0000256" key="9">
    <source>
        <dbReference type="ARBA" id="ARBA00022722"/>
    </source>
</evidence>
<evidence type="ECO:0000259" key="17">
    <source>
        <dbReference type="PROSITE" id="PS51975"/>
    </source>
</evidence>
<reference evidence="18 19" key="1">
    <citation type="submission" date="2016-04" db="EMBL/GenBank/DDBJ databases">
        <title>Genome sequence of Methanobrevibacter filiformis DSM 11501.</title>
        <authorList>
            <person name="Poehlein A."/>
            <person name="Seedorf H."/>
            <person name="Daniel R."/>
        </authorList>
    </citation>
    <scope>NUCLEOTIDE SEQUENCE [LARGE SCALE GENOMIC DNA]</scope>
    <source>
        <strain evidence="18 19">DSM 11501</strain>
    </source>
</reference>
<keyword evidence="8 14" id="KW-0963">Cytoplasm</keyword>
<dbReference type="PATRIC" id="fig|55758.3.peg.126"/>
<keyword evidence="12 14" id="KW-0378">Hydrolase</keyword>